<reference evidence="3 4" key="1">
    <citation type="submission" date="2017-05" db="EMBL/GenBank/DDBJ databases">
        <authorList>
            <person name="Varghese N."/>
            <person name="Submissions S."/>
        </authorList>
    </citation>
    <scope>NUCLEOTIDE SEQUENCE [LARGE SCALE GENOMIC DNA]</scope>
    <source>
        <strain evidence="3 4">DSM 29734</strain>
    </source>
</reference>
<accession>A0ABY1P514</accession>
<dbReference type="Proteomes" id="UP001157961">
    <property type="component" value="Unassembled WGS sequence"/>
</dbReference>
<evidence type="ECO:0000313" key="4">
    <source>
        <dbReference type="Proteomes" id="UP001157961"/>
    </source>
</evidence>
<proteinExistence type="predicted"/>
<dbReference type="Pfam" id="PF06904">
    <property type="entry name" value="Extensin-like_C"/>
    <property type="match status" value="1"/>
</dbReference>
<gene>
    <name evidence="3" type="ORF">SAMN06265373_105293</name>
</gene>
<protein>
    <submittedName>
        <fullName evidence="3">Uncharacterized conserved protein</fullName>
    </submittedName>
</protein>
<feature type="domain" description="Extensin-like C-terminal" evidence="2">
    <location>
        <begin position="124"/>
        <end position="278"/>
    </location>
</feature>
<evidence type="ECO:0000259" key="2">
    <source>
        <dbReference type="Pfam" id="PF06904"/>
    </source>
</evidence>
<evidence type="ECO:0000256" key="1">
    <source>
        <dbReference type="SAM" id="SignalP"/>
    </source>
</evidence>
<dbReference type="InterPro" id="IPR009683">
    <property type="entry name" value="Extensin-like_C"/>
</dbReference>
<name>A0ABY1P514_9RHOB</name>
<keyword evidence="4" id="KW-1185">Reference proteome</keyword>
<dbReference type="RefSeq" id="WP_283426696.1">
    <property type="nucleotide sequence ID" value="NZ_FXTY01000005.1"/>
</dbReference>
<feature type="chain" id="PRO_5046563958" evidence="1">
    <location>
        <begin position="22"/>
        <end position="278"/>
    </location>
</feature>
<feature type="signal peptide" evidence="1">
    <location>
        <begin position="1"/>
        <end position="21"/>
    </location>
</feature>
<sequence>MKRTAAYLAVAVTLGAGALSAALANAPERSLRPVLRVVYPVALPSFAPDHSLRPVLRPGGTTATVTRVAAVAPAAAAAATIEMAEPEPVRVTRAEKRARKAAGIGKVCRNKRLIGKEVPPVPAKLRGCGIKKGAIKLYEVDGVKLSTPAVMTCDTAKALEKWVGKGLKKSVRSFGGGAKEIKVAAGYSCRTRNNRPGAKISEHGRGKAIDISAIKLKNGESISVLKDWNNGKKGRILKKMHKQACGPFGTVLGPNADRYHRDHFHFDIAKHRGGAYCR</sequence>
<organism evidence="3 4">
    <name type="scientific">Shimia sagamensis</name>
    <dbReference type="NCBI Taxonomy" id="1566352"/>
    <lineage>
        <taxon>Bacteria</taxon>
        <taxon>Pseudomonadati</taxon>
        <taxon>Pseudomonadota</taxon>
        <taxon>Alphaproteobacteria</taxon>
        <taxon>Rhodobacterales</taxon>
        <taxon>Roseobacteraceae</taxon>
    </lineage>
</organism>
<keyword evidence="1" id="KW-0732">Signal</keyword>
<evidence type="ECO:0000313" key="3">
    <source>
        <dbReference type="EMBL" id="SMP26682.1"/>
    </source>
</evidence>
<dbReference type="EMBL" id="FXTY01000005">
    <property type="protein sequence ID" value="SMP26682.1"/>
    <property type="molecule type" value="Genomic_DNA"/>
</dbReference>
<comment type="caution">
    <text evidence="3">The sequence shown here is derived from an EMBL/GenBank/DDBJ whole genome shotgun (WGS) entry which is preliminary data.</text>
</comment>